<gene>
    <name evidence="3" type="ORF">BLNAU_22684</name>
    <name evidence="2" type="ORF">BLNAU_24176</name>
</gene>
<accession>A0ABQ9WN66</accession>
<comment type="caution">
    <text evidence="2">The sequence shown here is derived from an EMBL/GenBank/DDBJ whole genome shotgun (WGS) entry which is preliminary data.</text>
</comment>
<proteinExistence type="predicted"/>
<evidence type="ECO:0000313" key="3">
    <source>
        <dbReference type="EMBL" id="KAK2942396.1"/>
    </source>
</evidence>
<feature type="region of interest" description="Disordered" evidence="1">
    <location>
        <begin position="102"/>
        <end position="126"/>
    </location>
</feature>
<reference evidence="2 4" key="1">
    <citation type="journal article" date="2022" name="bioRxiv">
        <title>Genomics of Preaxostyla Flagellates Illuminates Evolutionary Transitions and the Path Towards Mitochondrial Loss.</title>
        <authorList>
            <person name="Novak L.V.F."/>
            <person name="Treitli S.C."/>
            <person name="Pyrih J."/>
            <person name="Halakuc P."/>
            <person name="Pipaliya S.V."/>
            <person name="Vacek V."/>
            <person name="Brzon O."/>
            <person name="Soukal P."/>
            <person name="Eme L."/>
            <person name="Dacks J.B."/>
            <person name="Karnkowska A."/>
            <person name="Elias M."/>
            <person name="Hampl V."/>
        </authorList>
    </citation>
    <scope>NUCLEOTIDE SEQUENCE [LARGE SCALE GENOMIC DNA]</scope>
    <source>
        <strain evidence="2">NAU3</strain>
        <tissue evidence="2">Gut</tissue>
    </source>
</reference>
<evidence type="ECO:0000256" key="1">
    <source>
        <dbReference type="SAM" id="MobiDB-lite"/>
    </source>
</evidence>
<organism evidence="2 4">
    <name type="scientific">Blattamonas nauphoetae</name>
    <dbReference type="NCBI Taxonomy" id="2049346"/>
    <lineage>
        <taxon>Eukaryota</taxon>
        <taxon>Metamonada</taxon>
        <taxon>Preaxostyla</taxon>
        <taxon>Oxymonadida</taxon>
        <taxon>Blattamonas</taxon>
    </lineage>
</organism>
<dbReference type="EMBL" id="JARBJD010000581">
    <property type="protein sequence ID" value="KAK2940910.1"/>
    <property type="molecule type" value="Genomic_DNA"/>
</dbReference>
<protein>
    <submittedName>
        <fullName evidence="2">Uncharacterized protein</fullName>
    </submittedName>
</protein>
<dbReference type="EMBL" id="JARBJD010000411">
    <property type="protein sequence ID" value="KAK2942396.1"/>
    <property type="molecule type" value="Genomic_DNA"/>
</dbReference>
<feature type="compositionally biased region" description="Polar residues" evidence="1">
    <location>
        <begin position="111"/>
        <end position="126"/>
    </location>
</feature>
<sequence length="150" mass="16219">MFLVLEPTLLPSVRASVTIPDSINLNGTREMIDTLISYVVDTLSSLDFLEVIVKLGQLNSGNASRIKQTCAGYQAEEAQNDFLETIKDLPSLSEEHFGEDWTGGDTDSVKHATTSTGLHPSTTSHVSQVTAANATKAKLDSAFVIRNHVD</sequence>
<evidence type="ECO:0000313" key="4">
    <source>
        <dbReference type="Proteomes" id="UP001281761"/>
    </source>
</evidence>
<name>A0ABQ9WN66_9EUKA</name>
<dbReference type="Proteomes" id="UP001281761">
    <property type="component" value="Unassembled WGS sequence"/>
</dbReference>
<evidence type="ECO:0000313" key="2">
    <source>
        <dbReference type="EMBL" id="KAK2940910.1"/>
    </source>
</evidence>
<keyword evidence="4" id="KW-1185">Reference proteome</keyword>